<dbReference type="OrthoDB" id="5187715at2"/>
<dbReference type="InterPro" id="IPR007060">
    <property type="entry name" value="FtsL/DivIC"/>
</dbReference>
<feature type="region of interest" description="Disordered" evidence="1">
    <location>
        <begin position="1"/>
        <end position="107"/>
    </location>
</feature>
<name>A0A3P1SER0_9ACTO</name>
<evidence type="ECO:0000256" key="1">
    <source>
        <dbReference type="SAM" id="MobiDB-lite"/>
    </source>
</evidence>
<evidence type="ECO:0000256" key="2">
    <source>
        <dbReference type="SAM" id="Phobius"/>
    </source>
</evidence>
<keyword evidence="2" id="KW-0472">Membrane</keyword>
<keyword evidence="4" id="KW-1185">Reference proteome</keyword>
<proteinExistence type="predicted"/>
<evidence type="ECO:0000313" key="3">
    <source>
        <dbReference type="EMBL" id="RRC95524.1"/>
    </source>
</evidence>
<feature type="compositionally biased region" description="Basic residues" evidence="1">
    <location>
        <begin position="1"/>
        <end position="17"/>
    </location>
</feature>
<comment type="caution">
    <text evidence="3">The sequence shown here is derived from an EMBL/GenBank/DDBJ whole genome shotgun (WGS) entry which is preliminary data.</text>
</comment>
<sequence length="250" mass="27713">MEQTPRPKRPHSPRRRGVPASPHATSARRSRRGSTQARPSGTPENPSEALAREQAPEASAVTSSSERRSTSKTSRAAASSLTHPSPTRNTRSKERRRHRNTSRTAAVTQPAHSFNIGGVEISLKFMFVVIIGALLAVMLMPSLYQWWRQEQDYRDIQARVEAARERNAELERELELWNTPEFIASQARERLGYVMPGETQYSVVDPGPGYQDQAAVAAAAPRGPARPWVHMFALLTSEADAPAENEPTTP</sequence>
<dbReference type="AlphaFoldDB" id="A0A3P1SER0"/>
<protein>
    <submittedName>
        <fullName evidence="3">Septum formation initiator family protein</fullName>
    </submittedName>
</protein>
<keyword evidence="2" id="KW-1133">Transmembrane helix</keyword>
<keyword evidence="2" id="KW-0812">Transmembrane</keyword>
<evidence type="ECO:0000313" key="4">
    <source>
        <dbReference type="Proteomes" id="UP000280444"/>
    </source>
</evidence>
<feature type="transmembrane region" description="Helical" evidence="2">
    <location>
        <begin position="125"/>
        <end position="147"/>
    </location>
</feature>
<organism evidence="3 4">
    <name type="scientific">Schaalia canis</name>
    <dbReference type="NCBI Taxonomy" id="100469"/>
    <lineage>
        <taxon>Bacteria</taxon>
        <taxon>Bacillati</taxon>
        <taxon>Actinomycetota</taxon>
        <taxon>Actinomycetes</taxon>
        <taxon>Actinomycetales</taxon>
        <taxon>Actinomycetaceae</taxon>
        <taxon>Schaalia</taxon>
    </lineage>
</organism>
<reference evidence="3 4" key="1">
    <citation type="submission" date="2018-11" db="EMBL/GenBank/DDBJ databases">
        <title>Genomes From Bacteria Associated with the Canine Oral Cavity: a Test Case for Automated Genome-Based Taxonomic Assignment.</title>
        <authorList>
            <person name="Coil D.A."/>
            <person name="Jospin G."/>
            <person name="Darling A.E."/>
            <person name="Wallis C."/>
            <person name="Davis I.J."/>
            <person name="Harris S."/>
            <person name="Eisen J.A."/>
            <person name="Holcombe L.J."/>
            <person name="O'Flynn C."/>
        </authorList>
    </citation>
    <scope>NUCLEOTIDE SEQUENCE [LARGE SCALE GENOMIC DNA]</scope>
    <source>
        <strain evidence="3 4">OH770</strain>
    </source>
</reference>
<gene>
    <name evidence="3" type="ORF">EII11_04420</name>
</gene>
<dbReference type="Pfam" id="PF04977">
    <property type="entry name" value="DivIC"/>
    <property type="match status" value="1"/>
</dbReference>
<dbReference type="EMBL" id="RQZF01000003">
    <property type="protein sequence ID" value="RRC95524.1"/>
    <property type="molecule type" value="Genomic_DNA"/>
</dbReference>
<accession>A0A3P1SER0</accession>
<feature type="compositionally biased region" description="Low complexity" evidence="1">
    <location>
        <begin position="71"/>
        <end position="80"/>
    </location>
</feature>
<dbReference type="Proteomes" id="UP000280444">
    <property type="component" value="Unassembled WGS sequence"/>
</dbReference>